<dbReference type="Pfam" id="PF13930">
    <property type="entry name" value="Endonuclea_NS_2"/>
    <property type="match status" value="1"/>
</dbReference>
<keyword evidence="4" id="KW-1185">Reference proteome</keyword>
<feature type="compositionally biased region" description="Low complexity" evidence="1">
    <location>
        <begin position="54"/>
        <end position="66"/>
    </location>
</feature>
<reference evidence="3 4" key="1">
    <citation type="journal article" date="2013" name="Int. J. Syst. Evol. Microbiol.">
        <title>Sphingomonas kyungheensis sp. nov., a bacterium with ginsenoside-converting activity isolated from soil of a ginseng field.</title>
        <authorList>
            <person name="Son H.M."/>
            <person name="Yang J.E."/>
            <person name="Park Y."/>
            <person name="Han C.K."/>
            <person name="Kim S.G."/>
            <person name="Kook M."/>
            <person name="Yi T.H."/>
        </authorList>
    </citation>
    <scope>NUCLEOTIDE SEQUENCE [LARGE SCALE GENOMIC DNA]</scope>
    <source>
        <strain evidence="3 4">LMG 26582</strain>
    </source>
</reference>
<feature type="domain" description="Type VII secretion system protein EssD-like" evidence="2">
    <location>
        <begin position="152"/>
        <end position="238"/>
    </location>
</feature>
<dbReference type="InterPro" id="IPR044927">
    <property type="entry name" value="Endonuclea_NS_2"/>
</dbReference>
<accession>A0ABU8H4U8</accession>
<proteinExistence type="predicted"/>
<dbReference type="GO" id="GO:0004519">
    <property type="term" value="F:endonuclease activity"/>
    <property type="evidence" value="ECO:0007669"/>
    <property type="project" value="UniProtKB-KW"/>
</dbReference>
<gene>
    <name evidence="3" type="ORF">V8201_13085</name>
</gene>
<keyword evidence="3" id="KW-0255">Endonuclease</keyword>
<feature type="region of interest" description="Disordered" evidence="1">
    <location>
        <begin position="180"/>
        <end position="200"/>
    </location>
</feature>
<protein>
    <submittedName>
        <fullName evidence="3">DNA/RNA non-specific endonuclease</fullName>
    </submittedName>
</protein>
<evidence type="ECO:0000313" key="3">
    <source>
        <dbReference type="EMBL" id="MEI5688017.1"/>
    </source>
</evidence>
<evidence type="ECO:0000259" key="2">
    <source>
        <dbReference type="Pfam" id="PF13930"/>
    </source>
</evidence>
<name>A0ABU8H4U8_9SPHN</name>
<sequence>MQVSIEAKRRAYAAWLRTGRWPVMRGADGTEWKFNPYHDPKNGRFTTAGGGQAGTSSSSARLARSSVQTPKRQLVAFAPPQENTGRGWGDGGFTGPGGGSFGGGGASGHWTWPAPQRSINKAPVKSDKSNGVGQAIAPRAGRSEHIKSVVKNGYTFTIHNERGLIGVSGNLSQAAKPFVRSRQEQATAGGPDRRPTDDGGHYIATRFNGPSDAFNHFAQDANFNRGRYRRLEDQWARVFTCPQEGQRLDHTPLCQFVTTTI</sequence>
<dbReference type="RefSeq" id="WP_336545576.1">
    <property type="nucleotide sequence ID" value="NZ_JBBBDM010000006.1"/>
</dbReference>
<dbReference type="EMBL" id="JBBBDM010000006">
    <property type="protein sequence ID" value="MEI5688017.1"/>
    <property type="molecule type" value="Genomic_DNA"/>
</dbReference>
<comment type="caution">
    <text evidence="3">The sequence shown here is derived from an EMBL/GenBank/DDBJ whole genome shotgun (WGS) entry which is preliminary data.</text>
</comment>
<organism evidence="3 4">
    <name type="scientific">Sphingomonas kyungheensis</name>
    <dbReference type="NCBI Taxonomy" id="1069987"/>
    <lineage>
        <taxon>Bacteria</taxon>
        <taxon>Pseudomonadati</taxon>
        <taxon>Pseudomonadota</taxon>
        <taxon>Alphaproteobacteria</taxon>
        <taxon>Sphingomonadales</taxon>
        <taxon>Sphingomonadaceae</taxon>
        <taxon>Sphingomonas</taxon>
    </lineage>
</organism>
<feature type="region of interest" description="Disordered" evidence="1">
    <location>
        <begin position="43"/>
        <end position="69"/>
    </location>
</feature>
<evidence type="ECO:0000313" key="4">
    <source>
        <dbReference type="Proteomes" id="UP001367771"/>
    </source>
</evidence>
<dbReference type="Proteomes" id="UP001367771">
    <property type="component" value="Unassembled WGS sequence"/>
</dbReference>
<keyword evidence="3" id="KW-0540">Nuclease</keyword>
<keyword evidence="3" id="KW-0378">Hydrolase</keyword>
<evidence type="ECO:0000256" key="1">
    <source>
        <dbReference type="SAM" id="MobiDB-lite"/>
    </source>
</evidence>
<feature type="compositionally biased region" description="Basic and acidic residues" evidence="1">
    <location>
        <begin position="191"/>
        <end position="200"/>
    </location>
</feature>